<feature type="compositionally biased region" description="Polar residues" evidence="1">
    <location>
        <begin position="283"/>
        <end position="295"/>
    </location>
</feature>
<dbReference type="InterPro" id="IPR029787">
    <property type="entry name" value="Nucleotide_cyclase"/>
</dbReference>
<proteinExistence type="predicted"/>
<feature type="transmembrane region" description="Helical" evidence="2">
    <location>
        <begin position="12"/>
        <end position="36"/>
    </location>
</feature>
<dbReference type="Gene3D" id="3.30.70.270">
    <property type="match status" value="1"/>
</dbReference>
<keyword evidence="5" id="KW-1185">Reference proteome</keyword>
<dbReference type="Proteomes" id="UP001058003">
    <property type="component" value="Chromosome"/>
</dbReference>
<feature type="domain" description="GGDEF" evidence="3">
    <location>
        <begin position="119"/>
        <end position="257"/>
    </location>
</feature>
<reference evidence="4" key="1">
    <citation type="submission" date="2021-04" db="EMBL/GenBank/DDBJ databases">
        <title>Dactylosporangium aurantiacum NRRL B-8018 full assembly.</title>
        <authorList>
            <person name="Hartkoorn R.C."/>
            <person name="Beaudoing E."/>
            <person name="Hot D."/>
        </authorList>
    </citation>
    <scope>NUCLEOTIDE SEQUENCE</scope>
    <source>
        <strain evidence="4">NRRL B-8018</strain>
    </source>
</reference>
<dbReference type="PANTHER" id="PTHR44757">
    <property type="entry name" value="DIGUANYLATE CYCLASE DGCP"/>
    <property type="match status" value="1"/>
</dbReference>
<dbReference type="RefSeq" id="WP_162189833.1">
    <property type="nucleotide sequence ID" value="NZ_CP073767.1"/>
</dbReference>
<evidence type="ECO:0000256" key="1">
    <source>
        <dbReference type="SAM" id="MobiDB-lite"/>
    </source>
</evidence>
<evidence type="ECO:0000313" key="4">
    <source>
        <dbReference type="EMBL" id="UWZ58806.1"/>
    </source>
</evidence>
<dbReference type="SMART" id="SM00267">
    <property type="entry name" value="GGDEF"/>
    <property type="match status" value="1"/>
</dbReference>
<feature type="transmembrane region" description="Helical" evidence="2">
    <location>
        <begin position="42"/>
        <end position="66"/>
    </location>
</feature>
<dbReference type="EMBL" id="CP073767">
    <property type="protein sequence ID" value="UWZ58806.1"/>
    <property type="molecule type" value="Genomic_DNA"/>
</dbReference>
<dbReference type="Pfam" id="PF00990">
    <property type="entry name" value="GGDEF"/>
    <property type="match status" value="1"/>
</dbReference>
<sequence length="295" mass="30093">MNRSPRQPRVPVYADALLVAAAQAVAAVCGGLLVLHRHSTTVGAAAAAVAGAAVCAVATLTVIAWYRRLTTVAVRKAVHDAVHDAVDSAVREAERDPLTRLPTRAALYRVLQRADASGAPFTVALVDVDGLHDVNLTWGHAAGDQYLAAIADRLRASVPVGGCLVRQGGDELTLVAPGSDATGLQAAISAALADPGPVAGRLVPLRASVGVAVGGPTQADCPAAVASGAATYVLACADAAMYSAKHAGGGQVLLYRADRDGRPALDGTRPAIRRRDTRPHLPTITTRAAGSPTTR</sequence>
<name>A0A9Q9INA5_9ACTN</name>
<protein>
    <submittedName>
        <fullName evidence="4">GGDEF domain-containing protein</fullName>
    </submittedName>
</protein>
<accession>A0A9Q9INA5</accession>
<dbReference type="NCBIfam" id="TIGR00254">
    <property type="entry name" value="GGDEF"/>
    <property type="match status" value="1"/>
</dbReference>
<organism evidence="4 5">
    <name type="scientific">Dactylosporangium aurantiacum</name>
    <dbReference type="NCBI Taxonomy" id="35754"/>
    <lineage>
        <taxon>Bacteria</taxon>
        <taxon>Bacillati</taxon>
        <taxon>Actinomycetota</taxon>
        <taxon>Actinomycetes</taxon>
        <taxon>Micromonosporales</taxon>
        <taxon>Micromonosporaceae</taxon>
        <taxon>Dactylosporangium</taxon>
    </lineage>
</organism>
<keyword evidence="2" id="KW-1133">Transmembrane helix</keyword>
<dbReference type="InterPro" id="IPR052155">
    <property type="entry name" value="Biofilm_reg_signaling"/>
</dbReference>
<evidence type="ECO:0000256" key="2">
    <source>
        <dbReference type="SAM" id="Phobius"/>
    </source>
</evidence>
<evidence type="ECO:0000313" key="5">
    <source>
        <dbReference type="Proteomes" id="UP001058003"/>
    </source>
</evidence>
<dbReference type="PROSITE" id="PS50887">
    <property type="entry name" value="GGDEF"/>
    <property type="match status" value="1"/>
</dbReference>
<dbReference type="PANTHER" id="PTHR44757:SF2">
    <property type="entry name" value="BIOFILM ARCHITECTURE MAINTENANCE PROTEIN MBAA"/>
    <property type="match status" value="1"/>
</dbReference>
<feature type="region of interest" description="Disordered" evidence="1">
    <location>
        <begin position="276"/>
        <end position="295"/>
    </location>
</feature>
<dbReference type="InterPro" id="IPR000160">
    <property type="entry name" value="GGDEF_dom"/>
</dbReference>
<gene>
    <name evidence="4" type="ORF">Daura_23135</name>
</gene>
<dbReference type="SUPFAM" id="SSF55073">
    <property type="entry name" value="Nucleotide cyclase"/>
    <property type="match status" value="1"/>
</dbReference>
<dbReference type="CDD" id="cd01949">
    <property type="entry name" value="GGDEF"/>
    <property type="match status" value="1"/>
</dbReference>
<dbReference type="KEGG" id="daur:Daura_23135"/>
<keyword evidence="2" id="KW-0472">Membrane</keyword>
<dbReference type="AlphaFoldDB" id="A0A9Q9INA5"/>
<evidence type="ECO:0000259" key="3">
    <source>
        <dbReference type="PROSITE" id="PS50887"/>
    </source>
</evidence>
<dbReference type="InterPro" id="IPR043128">
    <property type="entry name" value="Rev_trsase/Diguanyl_cyclase"/>
</dbReference>
<keyword evidence="2" id="KW-0812">Transmembrane</keyword>